<evidence type="ECO:0000256" key="1">
    <source>
        <dbReference type="ARBA" id="ARBA00003470"/>
    </source>
</evidence>
<comment type="function">
    <text evidence="1">Probable mitochondrial mRNA stabilization factor.</text>
</comment>
<evidence type="ECO:0000256" key="2">
    <source>
        <dbReference type="ARBA" id="ARBA00004443"/>
    </source>
</evidence>
<feature type="compositionally biased region" description="Low complexity" evidence="9">
    <location>
        <begin position="326"/>
        <end position="338"/>
    </location>
</feature>
<evidence type="ECO:0000256" key="4">
    <source>
        <dbReference type="ARBA" id="ARBA00022792"/>
    </source>
</evidence>
<sequence length="733" mass="83160">MVVGRALRATGCAACRLTLLRSFTSLAGPSIRIRQPTRFSRCTTQPRQLRYSSHVGRNDESPRTNEYHEGGRVVEEKDEEDELDGDLEFTEDIEDKQVSAIPWYLQVESPHRAPRPLSERQLIPELPELPPPILAPLMQQVSIDLGLDDLKLLDLRKLDPPPALGANLLMLIGTARSEKHLHVSADRLCRWLRSTYKLKPDVDGLLGRNELKLKLKRKAKRAKLMGSSVDDSQDDGVRTGWVCVDVGVVDEAEGVEESAPIRDFVGFGRRTEGVRIVVQMLTEEKREEINLERLWTGILERGTPKDIEEGQDLDSSETTQQYFPISASPSDRNSASSSGQNRSYHTSARRLAADVEARSGPGPRSTFQPTTASPFEKFDLQSIQDAIMQDLALGNYNKIKNDVIRYSQSVPELQKDGWRPFLLHSLQSHLESVPAEEALKMLGTGDSDRSSTPFLVCFYETLSPIYVSEAEAEILIWLSCFAQEIGHPGYEYFRLLELLDQFQVSGVQISLSSYRRLLRAILTPPRGQDFYHGASHAALEAATGIIQTMHDQGFDILSEDLLIELQELTMPDPLTVVPEHKIYTDPEETFDLPSLPMPPISQRFHVLLVQLNLPLFRDDSRMRLMDLYANRQYWQQFWEIFRMAPRQNKPQSASMYAFMLFQVAQTKHQKACMTVLRTWIVDLQQEDPPIELTGDVSEALKACLLVADPHVEKDANDNLEARGEWISLWRRCQ</sequence>
<reference evidence="10 11" key="1">
    <citation type="submission" date="2015-10" db="EMBL/GenBank/DDBJ databases">
        <title>Full genome of DAOMC 229536 Phialocephala scopiformis, a fungal endophyte of spruce producing the potent anti-insectan compound rugulosin.</title>
        <authorList>
            <consortium name="DOE Joint Genome Institute"/>
            <person name="Walker A.K."/>
            <person name="Frasz S.L."/>
            <person name="Seifert K.A."/>
            <person name="Miller J.D."/>
            <person name="Mondo S.J."/>
            <person name="Labutti K."/>
            <person name="Lipzen A."/>
            <person name="Dockter R."/>
            <person name="Kennedy M."/>
            <person name="Grigoriev I.V."/>
            <person name="Spatafora J.W."/>
        </authorList>
    </citation>
    <scope>NUCLEOTIDE SEQUENCE [LARGE SCALE GENOMIC DNA]</scope>
    <source>
        <strain evidence="10 11">CBS 120377</strain>
    </source>
</reference>
<evidence type="ECO:0000256" key="3">
    <source>
        <dbReference type="ARBA" id="ARBA00010787"/>
    </source>
</evidence>
<dbReference type="InParanoid" id="A0A194X8R2"/>
<comment type="subcellular location">
    <subcellularLocation>
        <location evidence="2 8">Mitochondrion inner membrane</location>
        <topology evidence="2 8">Peripheral membrane protein</topology>
        <orientation evidence="2 8">Matrix side</orientation>
    </subcellularLocation>
</comment>
<proteinExistence type="inferred from homology"/>
<dbReference type="SUPFAM" id="SSF81301">
    <property type="entry name" value="Nucleotidyltransferase"/>
    <property type="match status" value="1"/>
</dbReference>
<evidence type="ECO:0000256" key="5">
    <source>
        <dbReference type="ARBA" id="ARBA00022946"/>
    </source>
</evidence>
<dbReference type="Gene3D" id="3.30.460.10">
    <property type="entry name" value="Beta Polymerase, domain 2"/>
    <property type="match status" value="1"/>
</dbReference>
<keyword evidence="4 8" id="KW-0999">Mitochondrion inner membrane</keyword>
<evidence type="ECO:0000256" key="7">
    <source>
        <dbReference type="ARBA" id="ARBA00023136"/>
    </source>
</evidence>
<dbReference type="GO" id="GO:0140053">
    <property type="term" value="P:mitochondrial gene expression"/>
    <property type="evidence" value="ECO:0007669"/>
    <property type="project" value="UniProtKB-UniRule"/>
</dbReference>
<dbReference type="GO" id="GO:0005743">
    <property type="term" value="C:mitochondrial inner membrane"/>
    <property type="evidence" value="ECO:0007669"/>
    <property type="project" value="UniProtKB-SubCell"/>
</dbReference>
<dbReference type="FunFam" id="3.30.460.10:FF:000044">
    <property type="entry name" value="ATPase synthesis protein 25, mitochondrial"/>
    <property type="match status" value="1"/>
</dbReference>
<dbReference type="InterPro" id="IPR040152">
    <property type="entry name" value="Atp25"/>
</dbReference>
<dbReference type="GeneID" id="28824767"/>
<gene>
    <name evidence="10" type="ORF">LY89DRAFT_685209</name>
</gene>
<keyword evidence="7 8" id="KW-0472">Membrane</keyword>
<dbReference type="OrthoDB" id="107372at2759"/>
<keyword evidence="6 8" id="KW-0496">Mitochondrion</keyword>
<feature type="region of interest" description="Disordered" evidence="9">
    <location>
        <begin position="52"/>
        <end position="82"/>
    </location>
</feature>
<dbReference type="GO" id="GO:0048255">
    <property type="term" value="P:mRNA stabilization"/>
    <property type="evidence" value="ECO:0007669"/>
    <property type="project" value="TreeGrafter"/>
</dbReference>
<evidence type="ECO:0000256" key="6">
    <source>
        <dbReference type="ARBA" id="ARBA00023128"/>
    </source>
</evidence>
<dbReference type="PANTHER" id="PTHR28087">
    <property type="entry name" value="ATPASE SYNTHESIS PROTEIN 25, MITOCHONDRIAL"/>
    <property type="match status" value="1"/>
</dbReference>
<dbReference type="Proteomes" id="UP000070700">
    <property type="component" value="Unassembled WGS sequence"/>
</dbReference>
<comment type="function">
    <text evidence="8">Mitochondrial mRNA stabilization factor.</text>
</comment>
<dbReference type="AlphaFoldDB" id="A0A194X8R2"/>
<name>A0A194X8R2_MOLSC</name>
<feature type="region of interest" description="Disordered" evidence="9">
    <location>
        <begin position="323"/>
        <end position="350"/>
    </location>
</feature>
<keyword evidence="11" id="KW-1185">Reference proteome</keyword>
<comment type="similarity">
    <text evidence="3 8">Belongs to the ATP25 family.</text>
</comment>
<protein>
    <recommendedName>
        <fullName evidence="8">ATPase synthesis protein 25</fullName>
    </recommendedName>
</protein>
<evidence type="ECO:0000256" key="9">
    <source>
        <dbReference type="SAM" id="MobiDB-lite"/>
    </source>
</evidence>
<evidence type="ECO:0000256" key="8">
    <source>
        <dbReference type="RuleBase" id="RU367062"/>
    </source>
</evidence>
<dbReference type="InterPro" id="IPR043519">
    <property type="entry name" value="NT_sf"/>
</dbReference>
<dbReference type="EMBL" id="KQ947416">
    <property type="protein sequence ID" value="KUJ16172.1"/>
    <property type="molecule type" value="Genomic_DNA"/>
</dbReference>
<keyword evidence="5 8" id="KW-0809">Transit peptide</keyword>
<evidence type="ECO:0000313" key="11">
    <source>
        <dbReference type="Proteomes" id="UP000070700"/>
    </source>
</evidence>
<dbReference type="RefSeq" id="XP_018070527.1">
    <property type="nucleotide sequence ID" value="XM_018215041.1"/>
</dbReference>
<evidence type="ECO:0000313" key="10">
    <source>
        <dbReference type="EMBL" id="KUJ16172.1"/>
    </source>
</evidence>
<feature type="compositionally biased region" description="Basic and acidic residues" evidence="9">
    <location>
        <begin position="56"/>
        <end position="75"/>
    </location>
</feature>
<dbReference type="STRING" id="149040.A0A194X8R2"/>
<organism evidence="10 11">
    <name type="scientific">Mollisia scopiformis</name>
    <name type="common">Conifer needle endophyte fungus</name>
    <name type="synonym">Phialocephala scopiformis</name>
    <dbReference type="NCBI Taxonomy" id="149040"/>
    <lineage>
        <taxon>Eukaryota</taxon>
        <taxon>Fungi</taxon>
        <taxon>Dikarya</taxon>
        <taxon>Ascomycota</taxon>
        <taxon>Pezizomycotina</taxon>
        <taxon>Leotiomycetes</taxon>
        <taxon>Helotiales</taxon>
        <taxon>Mollisiaceae</taxon>
        <taxon>Mollisia</taxon>
    </lineage>
</organism>
<accession>A0A194X8R2</accession>
<dbReference type="KEGG" id="psco:LY89DRAFT_685209"/>
<dbReference type="PANTHER" id="PTHR28087:SF1">
    <property type="entry name" value="ATPASE SYNTHESIS PROTEIN 25, MITOCHONDRIAL"/>
    <property type="match status" value="1"/>
</dbReference>